<dbReference type="AlphaFoldDB" id="A0A2U3PVF5"/>
<dbReference type="EMBL" id="LS398110">
    <property type="protein sequence ID" value="SPP93133.1"/>
    <property type="molecule type" value="Genomic_DNA"/>
</dbReference>
<keyword evidence="2" id="KW-0732">Signal</keyword>
<evidence type="ECO:0000256" key="2">
    <source>
        <dbReference type="SAM" id="SignalP"/>
    </source>
</evidence>
<dbReference type="PANTHER" id="PTHR34001:SF3">
    <property type="entry name" value="BLL7405 PROTEIN"/>
    <property type="match status" value="1"/>
</dbReference>
<evidence type="ECO:0000313" key="3">
    <source>
        <dbReference type="EMBL" id="SPP93133.1"/>
    </source>
</evidence>
<proteinExistence type="inferred from homology"/>
<accession>A0A2U3PVF5</accession>
<dbReference type="PANTHER" id="PTHR34001">
    <property type="entry name" value="BLL7405 PROTEIN"/>
    <property type="match status" value="1"/>
</dbReference>
<dbReference type="KEGG" id="bvz:BRAD3257_2037"/>
<sequence>MSNRLISIIICGSVLIVAKSAPVFAADMAVKALPSAPPPAKWDWSGFYIGVGGSYNWTRFDQSLQGISGLISVFDAGVLTAQGQEGGPFFDYNRNKSGFAPDVQFGYMHPFAGGDWLAGLKFNYKYANVDSKQNVSIPQNGTGTVVSGPNAGTSGPITGFLAISPAEINLKHQFSLIGTIGRAFGNFTLYAGGGPALFGVESNFINGIPFATQSLRGTFPTSLPITVFNQNWVWGGAAQIGTTYSFAGGWFLDFAYTYARSTSFTISDTVTVFNQNGTLSTSGSAVLNAQERVTNQSVTLTLNYQFH</sequence>
<evidence type="ECO:0000256" key="1">
    <source>
        <dbReference type="ARBA" id="ARBA00038306"/>
    </source>
</evidence>
<dbReference type="Gene3D" id="2.40.160.20">
    <property type="match status" value="1"/>
</dbReference>
<organism evidence="3 4">
    <name type="scientific">Bradyrhizobium vignae</name>
    <dbReference type="NCBI Taxonomy" id="1549949"/>
    <lineage>
        <taxon>Bacteria</taxon>
        <taxon>Pseudomonadati</taxon>
        <taxon>Pseudomonadota</taxon>
        <taxon>Alphaproteobacteria</taxon>
        <taxon>Hyphomicrobiales</taxon>
        <taxon>Nitrobacteraceae</taxon>
        <taxon>Bradyrhizobium</taxon>
    </lineage>
</organism>
<comment type="similarity">
    <text evidence="1">Belongs to the Omp25/RopB family.</text>
</comment>
<reference evidence="3 4" key="1">
    <citation type="submission" date="2018-03" db="EMBL/GenBank/DDBJ databases">
        <authorList>
            <person name="Gully D."/>
        </authorList>
    </citation>
    <scope>NUCLEOTIDE SEQUENCE [LARGE SCALE GENOMIC DNA]</scope>
    <source>
        <strain evidence="3">ORS3257</strain>
    </source>
</reference>
<dbReference type="InterPro" id="IPR011250">
    <property type="entry name" value="OMP/PagP_B-barrel"/>
</dbReference>
<name>A0A2U3PVF5_9BRAD</name>
<feature type="chain" id="PRO_5015558311" evidence="2">
    <location>
        <begin position="26"/>
        <end position="307"/>
    </location>
</feature>
<protein>
    <submittedName>
        <fullName evidence="3">Uncharacterized protein</fullName>
    </submittedName>
</protein>
<gene>
    <name evidence="3" type="ORF">BRAD3257_2037</name>
</gene>
<dbReference type="SUPFAM" id="SSF56925">
    <property type="entry name" value="OMPA-like"/>
    <property type="match status" value="1"/>
</dbReference>
<dbReference type="InterPro" id="IPR051692">
    <property type="entry name" value="OMP-like"/>
</dbReference>
<feature type="signal peptide" evidence="2">
    <location>
        <begin position="1"/>
        <end position="25"/>
    </location>
</feature>
<dbReference type="Proteomes" id="UP000246085">
    <property type="component" value="Chromosome BRAD3257"/>
</dbReference>
<dbReference type="RefSeq" id="WP_122401571.1">
    <property type="nucleotide sequence ID" value="NZ_LS398110.1"/>
</dbReference>
<evidence type="ECO:0000313" key="4">
    <source>
        <dbReference type="Proteomes" id="UP000246085"/>
    </source>
</evidence>